<dbReference type="PROSITE" id="PS00624">
    <property type="entry name" value="GMC_OXRED_2"/>
    <property type="match status" value="1"/>
</dbReference>
<accession>A0A165AYT9</accession>
<name>A0A165AYT9_9APHY</name>
<dbReference type="Gene3D" id="3.30.560.10">
    <property type="entry name" value="Glucose Oxidase, domain 3"/>
    <property type="match status" value="1"/>
</dbReference>
<keyword evidence="3" id="KW-0285">Flavoprotein</keyword>
<evidence type="ECO:0000313" key="9">
    <source>
        <dbReference type="Proteomes" id="UP000076871"/>
    </source>
</evidence>
<comment type="cofactor">
    <cofactor evidence="1 6">
        <name>FAD</name>
        <dbReference type="ChEBI" id="CHEBI:57692"/>
    </cofactor>
</comment>
<dbReference type="EMBL" id="KV427706">
    <property type="protein sequence ID" value="KZS99912.1"/>
    <property type="molecule type" value="Genomic_DNA"/>
</dbReference>
<feature type="active site" description="Proton donor" evidence="5">
    <location>
        <position position="531"/>
    </location>
</feature>
<organism evidence="8 9">
    <name type="scientific">Laetiporus sulphureus 93-53</name>
    <dbReference type="NCBI Taxonomy" id="1314785"/>
    <lineage>
        <taxon>Eukaryota</taxon>
        <taxon>Fungi</taxon>
        <taxon>Dikarya</taxon>
        <taxon>Basidiomycota</taxon>
        <taxon>Agaricomycotina</taxon>
        <taxon>Agaricomycetes</taxon>
        <taxon>Polyporales</taxon>
        <taxon>Laetiporus</taxon>
    </lineage>
</organism>
<evidence type="ECO:0000256" key="2">
    <source>
        <dbReference type="ARBA" id="ARBA00010790"/>
    </source>
</evidence>
<dbReference type="GeneID" id="63822327"/>
<feature type="binding site" evidence="6">
    <location>
        <position position="101"/>
    </location>
    <ligand>
        <name>FAD</name>
        <dbReference type="ChEBI" id="CHEBI:57692"/>
    </ligand>
</feature>
<dbReference type="PIRSF" id="PIRSF000137">
    <property type="entry name" value="Alcohol_oxidase"/>
    <property type="match status" value="1"/>
</dbReference>
<dbReference type="Pfam" id="PF05199">
    <property type="entry name" value="GMC_oxred_C"/>
    <property type="match status" value="1"/>
</dbReference>
<dbReference type="SUPFAM" id="SSF54373">
    <property type="entry name" value="FAD-linked reductases, C-terminal domain"/>
    <property type="match status" value="1"/>
</dbReference>
<evidence type="ECO:0000256" key="5">
    <source>
        <dbReference type="PIRSR" id="PIRSR000137-1"/>
    </source>
</evidence>
<protein>
    <submittedName>
        <fullName evidence="8">GMC oxidoreductase</fullName>
    </submittedName>
</protein>
<evidence type="ECO:0000256" key="1">
    <source>
        <dbReference type="ARBA" id="ARBA00001974"/>
    </source>
</evidence>
<dbReference type="STRING" id="1314785.A0A165AYT9"/>
<evidence type="ECO:0000313" key="8">
    <source>
        <dbReference type="EMBL" id="KZS99912.1"/>
    </source>
</evidence>
<dbReference type="InParanoid" id="A0A165AYT9"/>
<evidence type="ECO:0000256" key="4">
    <source>
        <dbReference type="ARBA" id="ARBA00022827"/>
    </source>
</evidence>
<dbReference type="PROSITE" id="PS51257">
    <property type="entry name" value="PROKAR_LIPOPROTEIN"/>
    <property type="match status" value="1"/>
</dbReference>
<evidence type="ECO:0000256" key="6">
    <source>
        <dbReference type="PIRSR" id="PIRSR000137-2"/>
    </source>
</evidence>
<proteinExistence type="inferred from homology"/>
<feature type="binding site" evidence="6">
    <location>
        <begin position="530"/>
        <end position="531"/>
    </location>
    <ligand>
        <name>FAD</name>
        <dbReference type="ChEBI" id="CHEBI:57692"/>
    </ligand>
</feature>
<evidence type="ECO:0000259" key="7">
    <source>
        <dbReference type="PROSITE" id="PS00624"/>
    </source>
</evidence>
<feature type="domain" description="Glucose-methanol-choline oxidoreductase N-terminal" evidence="7">
    <location>
        <begin position="281"/>
        <end position="295"/>
    </location>
</feature>
<dbReference type="InterPro" id="IPR007867">
    <property type="entry name" value="GMC_OxRtase_C"/>
</dbReference>
<dbReference type="SUPFAM" id="SSF51905">
    <property type="entry name" value="FAD/NAD(P)-binding domain"/>
    <property type="match status" value="1"/>
</dbReference>
<sequence length="599" mass="64963">MIREETGHKPDWKSYDYVVVGGGTAGCVVASRLSEDPSVTVLLVEAGNSHENVFLSKLPLGFAQLFKGSYDWQYETTYDYLLSQQAHFFIYWPRGKILGGTSATNALIYHECAPQDFDAWVKQGAVGWSYEVMKRCFQKAETYIFDQQSPIGPSDHGLSGPWKHRGVPAAPICWKVIAACENMGIRRLTDMNTAEGTLGAGPFTACMDEKHRRSSTATAYLTAHVLDRPNLTVAVGITTEKIHFTTTSDGGHKASGIQIASQRGATQYRVGARKEVILCAGAIGSPQLLMVSGIGSAAHLRDMGIPLVRDLPAVGQNLLDHFSAGAMVFKAKPGTTSDFLLKPFYGLIALLQWLIYGTGGMAALANQVGVFIRADDERLPFDAAGQQAPPTSDLSSEPDAPDIEFVVAPFAVLENGFKKPPFGTYGITVGAVLLKPQSSGTVILRSDSIWDYPSINANYLSAETDMNIMLKAVRFFMRLARTEPLASDLNLGRPAEMIPFDEFWVSNADTDTVSDDDLKAWIRKYGQSAWHPVCRNDTSSAKMGSSPVDSVVDSRLRVHGINGLRVVDTSVFLDQVSGHPCAVVVAVAERAAELIAGND</sequence>
<dbReference type="Pfam" id="PF00732">
    <property type="entry name" value="GMC_oxred_N"/>
    <property type="match status" value="1"/>
</dbReference>
<gene>
    <name evidence="8" type="ORF">LAESUDRAFT_667366</name>
</gene>
<keyword evidence="4 6" id="KW-0274">FAD</keyword>
<comment type="similarity">
    <text evidence="2">Belongs to the GMC oxidoreductase family.</text>
</comment>
<dbReference type="GO" id="GO:0016614">
    <property type="term" value="F:oxidoreductase activity, acting on CH-OH group of donors"/>
    <property type="evidence" value="ECO:0007669"/>
    <property type="project" value="InterPro"/>
</dbReference>
<feature type="active site" description="Proton acceptor" evidence="5">
    <location>
        <position position="579"/>
    </location>
</feature>
<dbReference type="InterPro" id="IPR036188">
    <property type="entry name" value="FAD/NAD-bd_sf"/>
</dbReference>
<dbReference type="RefSeq" id="XP_040757653.1">
    <property type="nucleotide sequence ID" value="XM_040905297.1"/>
</dbReference>
<dbReference type="PANTHER" id="PTHR11552">
    <property type="entry name" value="GLUCOSE-METHANOL-CHOLINE GMC OXIDOREDUCTASE"/>
    <property type="match status" value="1"/>
</dbReference>
<dbReference type="InterPro" id="IPR000172">
    <property type="entry name" value="GMC_OxRdtase_N"/>
</dbReference>
<dbReference type="AlphaFoldDB" id="A0A165AYT9"/>
<evidence type="ECO:0000256" key="3">
    <source>
        <dbReference type="ARBA" id="ARBA00022630"/>
    </source>
</evidence>
<reference evidence="8 9" key="1">
    <citation type="journal article" date="2016" name="Mol. Biol. Evol.">
        <title>Comparative Genomics of Early-Diverging Mushroom-Forming Fungi Provides Insights into the Origins of Lignocellulose Decay Capabilities.</title>
        <authorList>
            <person name="Nagy L.G."/>
            <person name="Riley R."/>
            <person name="Tritt A."/>
            <person name="Adam C."/>
            <person name="Daum C."/>
            <person name="Floudas D."/>
            <person name="Sun H."/>
            <person name="Yadav J.S."/>
            <person name="Pangilinan J."/>
            <person name="Larsson K.H."/>
            <person name="Matsuura K."/>
            <person name="Barry K."/>
            <person name="Labutti K."/>
            <person name="Kuo R."/>
            <person name="Ohm R.A."/>
            <person name="Bhattacharya S.S."/>
            <person name="Shirouzu T."/>
            <person name="Yoshinaga Y."/>
            <person name="Martin F.M."/>
            <person name="Grigoriev I.V."/>
            <person name="Hibbett D.S."/>
        </authorList>
    </citation>
    <scope>NUCLEOTIDE SEQUENCE [LARGE SCALE GENOMIC DNA]</scope>
    <source>
        <strain evidence="8 9">93-53</strain>
    </source>
</reference>
<dbReference type="PANTHER" id="PTHR11552:SF147">
    <property type="entry name" value="CHOLINE DEHYDROGENASE, MITOCHONDRIAL"/>
    <property type="match status" value="1"/>
</dbReference>
<dbReference type="InterPro" id="IPR012132">
    <property type="entry name" value="GMC_OxRdtase"/>
</dbReference>
<dbReference type="Proteomes" id="UP000076871">
    <property type="component" value="Unassembled WGS sequence"/>
</dbReference>
<dbReference type="GO" id="GO:0050660">
    <property type="term" value="F:flavin adenine dinucleotide binding"/>
    <property type="evidence" value="ECO:0007669"/>
    <property type="project" value="InterPro"/>
</dbReference>
<keyword evidence="9" id="KW-1185">Reference proteome</keyword>
<dbReference type="OrthoDB" id="269227at2759"/>
<dbReference type="Gene3D" id="3.50.50.60">
    <property type="entry name" value="FAD/NAD(P)-binding domain"/>
    <property type="match status" value="1"/>
</dbReference>